<feature type="chain" id="PRO_5040355877" evidence="2">
    <location>
        <begin position="24"/>
        <end position="261"/>
    </location>
</feature>
<reference evidence="3" key="1">
    <citation type="submission" date="2020-06" db="EMBL/GenBank/DDBJ databases">
        <authorList>
            <consortium name="Plant Systems Biology data submission"/>
        </authorList>
    </citation>
    <scope>NUCLEOTIDE SEQUENCE</scope>
    <source>
        <strain evidence="3">D6</strain>
    </source>
</reference>
<keyword evidence="1" id="KW-0472">Membrane</keyword>
<gene>
    <name evidence="3" type="ORF">SEMRO_107_G053940.1</name>
</gene>
<organism evidence="3 4">
    <name type="scientific">Seminavis robusta</name>
    <dbReference type="NCBI Taxonomy" id="568900"/>
    <lineage>
        <taxon>Eukaryota</taxon>
        <taxon>Sar</taxon>
        <taxon>Stramenopiles</taxon>
        <taxon>Ochrophyta</taxon>
        <taxon>Bacillariophyta</taxon>
        <taxon>Bacillariophyceae</taxon>
        <taxon>Bacillariophycidae</taxon>
        <taxon>Naviculales</taxon>
        <taxon>Naviculaceae</taxon>
        <taxon>Seminavis</taxon>
    </lineage>
</organism>
<dbReference type="EMBL" id="CAICTM010000106">
    <property type="protein sequence ID" value="CAB9501393.1"/>
    <property type="molecule type" value="Genomic_DNA"/>
</dbReference>
<keyword evidence="1" id="KW-0812">Transmembrane</keyword>
<evidence type="ECO:0000256" key="2">
    <source>
        <dbReference type="SAM" id="SignalP"/>
    </source>
</evidence>
<evidence type="ECO:0000313" key="3">
    <source>
        <dbReference type="EMBL" id="CAB9501393.1"/>
    </source>
</evidence>
<evidence type="ECO:0000313" key="4">
    <source>
        <dbReference type="Proteomes" id="UP001153069"/>
    </source>
</evidence>
<keyword evidence="1" id="KW-1133">Transmembrane helix</keyword>
<feature type="transmembrane region" description="Helical" evidence="1">
    <location>
        <begin position="242"/>
        <end position="260"/>
    </location>
</feature>
<proteinExistence type="predicted"/>
<accession>A0A9N8DE81</accession>
<feature type="signal peptide" evidence="2">
    <location>
        <begin position="1"/>
        <end position="23"/>
    </location>
</feature>
<keyword evidence="2" id="KW-0732">Signal</keyword>
<dbReference type="AlphaFoldDB" id="A0A9N8DE81"/>
<evidence type="ECO:0000256" key="1">
    <source>
        <dbReference type="SAM" id="Phobius"/>
    </source>
</evidence>
<name>A0A9N8DE81_9STRA</name>
<protein>
    <submittedName>
        <fullName evidence="3">Uncharacterized protein</fullName>
    </submittedName>
</protein>
<dbReference type="Proteomes" id="UP001153069">
    <property type="component" value="Unassembled WGS sequence"/>
</dbReference>
<keyword evidence="4" id="KW-1185">Reference proteome</keyword>
<sequence>MKIASVQTLFLVVLAGTVNLCKGIAIDAGNEVRRDRILQEFLQPQELEDSCGELDYALFIAVDRGHLGMFAQPTREDLPEDDNVEEKCGPVFFHQMDPATKVVEQSSMDKFPHGALYPLGNHKMSDILEAFDSVPVSDAEYDIIKNHCAILVLQMMCSLKIPVIHQILDWVADELMRRDTHDIIMFHAHNSTNFDVLGMARNESTTTTIRTLVAYDADMFYCVATDDVKQQVECSSGAASKVFSFLLAFALLAVVTGFITV</sequence>
<comment type="caution">
    <text evidence="3">The sequence shown here is derived from an EMBL/GenBank/DDBJ whole genome shotgun (WGS) entry which is preliminary data.</text>
</comment>